<dbReference type="Proteomes" id="UP000006548">
    <property type="component" value="Chromosome 3"/>
</dbReference>
<gene>
    <name evidence="1 2" type="ordered locus">At3g28922</name>
</gene>
<dbReference type="AlphaFoldDB" id="A0A1I9LS99"/>
<dbReference type="Araport" id="AT3G28922"/>
<dbReference type="SMR" id="A0A1I9LS99"/>
<dbReference type="SUPFAM" id="SSF51126">
    <property type="entry name" value="Pectin lyase-like"/>
    <property type="match status" value="1"/>
</dbReference>
<organism evidence="2 3">
    <name type="scientific">Arabidopsis thaliana</name>
    <name type="common">Mouse-ear cress</name>
    <dbReference type="NCBI Taxonomy" id="3702"/>
    <lineage>
        <taxon>Eukaryota</taxon>
        <taxon>Viridiplantae</taxon>
        <taxon>Streptophyta</taxon>
        <taxon>Embryophyta</taxon>
        <taxon>Tracheophyta</taxon>
        <taxon>Spermatophyta</taxon>
        <taxon>Magnoliopsida</taxon>
        <taxon>eudicotyledons</taxon>
        <taxon>Gunneridae</taxon>
        <taxon>Pentapetalae</taxon>
        <taxon>rosids</taxon>
        <taxon>malvids</taxon>
        <taxon>Brassicales</taxon>
        <taxon>Brassicaceae</taxon>
        <taxon>Camelineae</taxon>
        <taxon>Arabidopsis</taxon>
    </lineage>
</organism>
<dbReference type="RefSeq" id="NP_001327422.1">
    <property type="nucleotide sequence ID" value="NM_001338975.1"/>
</dbReference>
<dbReference type="KEGG" id="ath:AT3G28922"/>
<keyword evidence="3" id="KW-1185">Reference proteome</keyword>
<accession>A0A1I9LS99</accession>
<dbReference type="EMBL" id="CP002686">
    <property type="protein sequence ID" value="ANM65457.1"/>
    <property type="molecule type" value="Genomic_DNA"/>
</dbReference>
<dbReference type="Gene3D" id="2.160.20.10">
    <property type="entry name" value="Single-stranded right-handed beta-helix, Pectin lyase-like"/>
    <property type="match status" value="1"/>
</dbReference>
<evidence type="ECO:0000313" key="3">
    <source>
        <dbReference type="Proteomes" id="UP000006548"/>
    </source>
</evidence>
<protein>
    <submittedName>
        <fullName evidence="2">Pectinesterase</fullName>
    </submittedName>
</protein>
<evidence type="ECO:0000313" key="2">
    <source>
        <dbReference type="EMBL" id="ANM65457.1"/>
    </source>
</evidence>
<dbReference type="InterPro" id="IPR012334">
    <property type="entry name" value="Pectin_lyas_fold"/>
</dbReference>
<reference evidence="2 3" key="1">
    <citation type="journal article" date="2000" name="Nature">
        <title>Sequence and analysis of chromosome 3 of the plant Arabidopsis thaliana.</title>
        <authorList>
            <consortium name="European Union Chromosome 3 Arabidopsis Sequencing Consortium"/>
            <consortium name="Institute for Genomic Research"/>
            <consortium name="Kazusa DNA Research Institute"/>
            <person name="Salanoubat M."/>
            <person name="Lemcke K."/>
            <person name="Rieger M."/>
            <person name="Ansorge W."/>
            <person name="Unseld M."/>
            <person name="Fartmann B."/>
            <person name="Valle G."/>
            <person name="Blocker H."/>
            <person name="Perez-Alonso M."/>
            <person name="Obermaier B."/>
            <person name="Delseny M."/>
            <person name="Boutry M."/>
            <person name="Grivell L.A."/>
            <person name="Mache R."/>
            <person name="Puigdomenech P."/>
            <person name="De Simone V."/>
            <person name="Choisne N."/>
            <person name="Artiguenave F."/>
            <person name="Robert C."/>
            <person name="Brottier P."/>
            <person name="Wincker P."/>
            <person name="Cattolico L."/>
            <person name="Weissenbach J."/>
            <person name="Saurin W."/>
            <person name="Quetier F."/>
            <person name="Schafer M."/>
            <person name="Muller-Auer S."/>
            <person name="Gabel C."/>
            <person name="Fuchs M."/>
            <person name="Benes V."/>
            <person name="Wurmbach E."/>
            <person name="Drzonek H."/>
            <person name="Erfle H."/>
            <person name="Jordan N."/>
            <person name="Bangert S."/>
            <person name="Wiedelmann R."/>
            <person name="Kranz H."/>
            <person name="Voss H."/>
            <person name="Holland R."/>
            <person name="Brandt P."/>
            <person name="Nyakatura G."/>
            <person name="Vezzi A."/>
            <person name="D'Angelo M."/>
            <person name="Pallavicini A."/>
            <person name="Toppo S."/>
            <person name="Simionati B."/>
            <person name="Conrad A."/>
            <person name="Hornischer K."/>
            <person name="Kauer G."/>
            <person name="Lohnert T.H."/>
            <person name="Nordsiek G."/>
            <person name="Reichelt J."/>
            <person name="Scharfe M."/>
            <person name="Schon O."/>
            <person name="Bargues M."/>
            <person name="Terol J."/>
            <person name="Climent J."/>
            <person name="Navarro P."/>
            <person name="Collado C."/>
            <person name="Perez-Perez A."/>
            <person name="Ottenwalder B."/>
            <person name="Duchemin D."/>
            <person name="Cooke R."/>
            <person name="Laudie M."/>
            <person name="Berger-Llauro C."/>
            <person name="Purnelle B."/>
            <person name="Masuy D."/>
            <person name="de Haan M."/>
            <person name="Maarse A.C."/>
            <person name="Alcaraz J.P."/>
            <person name="Cottet A."/>
            <person name="Casacuberta E."/>
            <person name="Monfort A."/>
            <person name="Argiriou A."/>
            <person name="flores M."/>
            <person name="Liguori R."/>
            <person name="Vitale D."/>
            <person name="Mannhaupt G."/>
            <person name="Haase D."/>
            <person name="Schoof H."/>
            <person name="Rudd S."/>
            <person name="Zaccaria P."/>
            <person name="Mewes H.W."/>
            <person name="Mayer K.F."/>
            <person name="Kaul S."/>
            <person name="Town C.D."/>
            <person name="Koo H.L."/>
            <person name="Tallon L.J."/>
            <person name="Jenkins J."/>
            <person name="Rooney T."/>
            <person name="Rizzo M."/>
            <person name="Walts A."/>
            <person name="Utterback T."/>
            <person name="Fujii C.Y."/>
            <person name="Shea T.P."/>
            <person name="Creasy T.H."/>
            <person name="Haas B."/>
            <person name="Maiti R."/>
            <person name="Wu D."/>
            <person name="Peterson J."/>
            <person name="Van Aken S."/>
            <person name="Pai G."/>
            <person name="Militscher J."/>
            <person name="Sellers P."/>
            <person name="Gill J.E."/>
            <person name="Feldblyum T.V."/>
            <person name="Preuss D."/>
            <person name="Lin X."/>
            <person name="Nierman W.C."/>
            <person name="Salzberg S.L."/>
            <person name="White O."/>
            <person name="Venter J.C."/>
            <person name="Fraser C.M."/>
            <person name="Kaneko T."/>
            <person name="Nakamura Y."/>
            <person name="Sato S."/>
            <person name="Kato T."/>
            <person name="Asamizu E."/>
            <person name="Sasamoto S."/>
            <person name="Kimura T."/>
            <person name="Idesawa K."/>
            <person name="Kawashima K."/>
            <person name="Kishida Y."/>
            <person name="Kiyokawa C."/>
            <person name="Kohara M."/>
            <person name="Matsumoto M."/>
            <person name="Matsuno A."/>
            <person name="Muraki A."/>
            <person name="Nakayama S."/>
            <person name="Nakazaki N."/>
            <person name="Shinpo S."/>
            <person name="Takeuchi C."/>
            <person name="Wada T."/>
            <person name="Watanabe A."/>
            <person name="Yamada M."/>
            <person name="Yasuda M."/>
            <person name="Tabata S."/>
        </authorList>
    </citation>
    <scope>NUCLEOTIDE SEQUENCE [LARGE SCALE GENOMIC DNA]</scope>
    <source>
        <strain evidence="3">cv. Columbia</strain>
    </source>
</reference>
<evidence type="ECO:0000313" key="1">
    <source>
        <dbReference type="Araport" id="AT3G28922"/>
    </source>
</evidence>
<name>A0A1I9LS99_ARATH</name>
<sequence>MFYVSSEIFSPSPSLCKNSSPALNSGIMGAQAVSLKVVGDKAAFYGCGLYGKQDTLLDQEI</sequence>
<dbReference type="InterPro" id="IPR011050">
    <property type="entry name" value="Pectin_lyase_fold/virulence"/>
</dbReference>
<proteinExistence type="predicted"/>
<dbReference type="GeneID" id="28719336"/>
<dbReference type="TAIR" id="AT3G28922"/>
<reference evidence="3" key="2">
    <citation type="journal article" date="2017" name="Plant J.">
        <title>Araport11: a complete reannotation of the Arabidopsis thaliana reference genome.</title>
        <authorList>
            <person name="Cheng C.Y."/>
            <person name="Krishnakumar V."/>
            <person name="Chan A.P."/>
            <person name="Thibaud-Nissen F."/>
            <person name="Schobel S."/>
            <person name="Town C.D."/>
        </authorList>
    </citation>
    <scope>GENOME REANNOTATION</scope>
    <source>
        <strain evidence="3">cv. Columbia</strain>
    </source>
</reference>
<dbReference type="InParanoid" id="A0A1I9LS99"/>